<feature type="domain" description="ABC3 transporter permease C-terminal" evidence="7">
    <location>
        <begin position="289"/>
        <end position="402"/>
    </location>
</feature>
<keyword evidence="5 6" id="KW-0472">Membrane</keyword>
<evidence type="ECO:0000256" key="1">
    <source>
        <dbReference type="ARBA" id="ARBA00004651"/>
    </source>
</evidence>
<dbReference type="InterPro" id="IPR025857">
    <property type="entry name" value="MacB_PCD"/>
</dbReference>
<dbReference type="PANTHER" id="PTHR30572:SF18">
    <property type="entry name" value="ABC-TYPE MACROLIDE FAMILY EXPORT SYSTEM PERMEASE COMPONENT 2"/>
    <property type="match status" value="1"/>
</dbReference>
<evidence type="ECO:0000256" key="4">
    <source>
        <dbReference type="ARBA" id="ARBA00022989"/>
    </source>
</evidence>
<evidence type="ECO:0000256" key="6">
    <source>
        <dbReference type="SAM" id="Phobius"/>
    </source>
</evidence>
<keyword evidence="4 6" id="KW-1133">Transmembrane helix</keyword>
<dbReference type="InterPro" id="IPR050250">
    <property type="entry name" value="Macrolide_Exporter_MacB"/>
</dbReference>
<dbReference type="OrthoDB" id="8740261at2"/>
<feature type="transmembrane region" description="Helical" evidence="6">
    <location>
        <begin position="338"/>
        <end position="357"/>
    </location>
</feature>
<evidence type="ECO:0000313" key="9">
    <source>
        <dbReference type="EMBL" id="SNS68208.1"/>
    </source>
</evidence>
<feature type="transmembrane region" description="Helical" evidence="6">
    <location>
        <begin position="282"/>
        <end position="302"/>
    </location>
</feature>
<keyword evidence="2" id="KW-1003">Cell membrane</keyword>
<sequence length="413" mass="46545">MLKNYLKIAWKVLLRRKFFTFISLFGISFTLMILMVVTALFDHAFGPQMPERDTDKLLFVNMMREQRNGGFMNSGPVSYYFLNRNVRTLQTPDKVSINSVFSTVNSYVNNRKLALDIKFTDREFWDILDFNFLEGSAFSQQDVQSASRVAVINENTRKQYFGTGEALGQHIEVNQVRYKVVGVVEDVPVLRLHSYADVWVPITLRSQDFNRQQMHGTYFATIKAKEPADVPKIKEEYAAMLQQVERQQTEKGTKLFSFPDTVLESFTRTFLGNGRESGVGKLYGILAGLAFLFMLLPTINLVNINVSRIMERSSEIGVRKAFGATSSAIIGQFIIENIFLTLLGGLLGFLLSALVLWQINDSGLIAYADLGLNLRVFAIGLLLCLVFGLISGVYPAFKMSRLHAVEALKGGTK</sequence>
<feature type="transmembrane region" description="Helical" evidence="6">
    <location>
        <begin position="377"/>
        <end position="397"/>
    </location>
</feature>
<evidence type="ECO:0000256" key="2">
    <source>
        <dbReference type="ARBA" id="ARBA00022475"/>
    </source>
</evidence>
<dbReference type="GO" id="GO:0005886">
    <property type="term" value="C:plasma membrane"/>
    <property type="evidence" value="ECO:0007669"/>
    <property type="project" value="UniProtKB-SubCell"/>
</dbReference>
<dbReference type="GO" id="GO:0022857">
    <property type="term" value="F:transmembrane transporter activity"/>
    <property type="evidence" value="ECO:0007669"/>
    <property type="project" value="TreeGrafter"/>
</dbReference>
<protein>
    <submittedName>
        <fullName evidence="9">Putative ABC transport system permease protein</fullName>
    </submittedName>
</protein>
<keyword evidence="3 6" id="KW-0812">Transmembrane</keyword>
<dbReference type="Pfam" id="PF12704">
    <property type="entry name" value="MacB_PCD"/>
    <property type="match status" value="1"/>
</dbReference>
<evidence type="ECO:0000256" key="5">
    <source>
        <dbReference type="ARBA" id="ARBA00023136"/>
    </source>
</evidence>
<reference evidence="10" key="1">
    <citation type="submission" date="2017-06" db="EMBL/GenBank/DDBJ databases">
        <authorList>
            <person name="Varghese N."/>
            <person name="Submissions S."/>
        </authorList>
    </citation>
    <scope>NUCLEOTIDE SEQUENCE [LARGE SCALE GENOMIC DNA]</scope>
    <source>
        <strain evidence="10">NKM1</strain>
    </source>
</reference>
<name>A0A239GHH5_9BACT</name>
<dbReference type="Pfam" id="PF02687">
    <property type="entry name" value="FtsX"/>
    <property type="match status" value="1"/>
</dbReference>
<feature type="transmembrane region" description="Helical" evidence="6">
    <location>
        <begin position="21"/>
        <end position="41"/>
    </location>
</feature>
<dbReference type="InterPro" id="IPR003838">
    <property type="entry name" value="ABC3_permease_C"/>
</dbReference>
<dbReference type="PANTHER" id="PTHR30572">
    <property type="entry name" value="MEMBRANE COMPONENT OF TRANSPORTER-RELATED"/>
    <property type="match status" value="1"/>
</dbReference>
<dbReference type="EMBL" id="FZOQ01000011">
    <property type="protein sequence ID" value="SNS68208.1"/>
    <property type="molecule type" value="Genomic_DNA"/>
</dbReference>
<organism evidence="9 10">
    <name type="scientific">Pontibacter ummariensis</name>
    <dbReference type="NCBI Taxonomy" id="1610492"/>
    <lineage>
        <taxon>Bacteria</taxon>
        <taxon>Pseudomonadati</taxon>
        <taxon>Bacteroidota</taxon>
        <taxon>Cytophagia</taxon>
        <taxon>Cytophagales</taxon>
        <taxon>Hymenobacteraceae</taxon>
        <taxon>Pontibacter</taxon>
    </lineage>
</organism>
<evidence type="ECO:0000256" key="3">
    <source>
        <dbReference type="ARBA" id="ARBA00022692"/>
    </source>
</evidence>
<evidence type="ECO:0000259" key="7">
    <source>
        <dbReference type="Pfam" id="PF02687"/>
    </source>
</evidence>
<dbReference type="AlphaFoldDB" id="A0A239GHH5"/>
<feature type="domain" description="MacB-like periplasmic core" evidence="8">
    <location>
        <begin position="20"/>
        <end position="236"/>
    </location>
</feature>
<gene>
    <name evidence="9" type="ORF">SAMN06296052_11149</name>
</gene>
<accession>A0A239GHH5</accession>
<evidence type="ECO:0000259" key="8">
    <source>
        <dbReference type="Pfam" id="PF12704"/>
    </source>
</evidence>
<comment type="subcellular location">
    <subcellularLocation>
        <location evidence="1">Cell membrane</location>
        <topology evidence="1">Multi-pass membrane protein</topology>
    </subcellularLocation>
</comment>
<proteinExistence type="predicted"/>
<dbReference type="Proteomes" id="UP000198432">
    <property type="component" value="Unassembled WGS sequence"/>
</dbReference>
<keyword evidence="10" id="KW-1185">Reference proteome</keyword>
<evidence type="ECO:0000313" key="10">
    <source>
        <dbReference type="Proteomes" id="UP000198432"/>
    </source>
</evidence>
<dbReference type="RefSeq" id="WP_089319612.1">
    <property type="nucleotide sequence ID" value="NZ_FZOQ01000011.1"/>
</dbReference>